<accession>A0A0E0JIM4</accession>
<dbReference type="HOGENOM" id="CLU_2626203_0_0_1"/>
<dbReference type="EnsemblPlants" id="OPUNC01G15660.1">
    <property type="protein sequence ID" value="OPUNC01G15660.1"/>
    <property type="gene ID" value="OPUNC01G15660"/>
</dbReference>
<reference evidence="1" key="2">
    <citation type="submission" date="2018-05" db="EMBL/GenBank/DDBJ databases">
        <title>OpunRS2 (Oryza punctata Reference Sequence Version 2).</title>
        <authorList>
            <person name="Zhang J."/>
            <person name="Kudrna D."/>
            <person name="Lee S."/>
            <person name="Talag J."/>
            <person name="Welchert J."/>
            <person name="Wing R.A."/>
        </authorList>
    </citation>
    <scope>NUCLEOTIDE SEQUENCE [LARGE SCALE GENOMIC DNA]</scope>
</reference>
<proteinExistence type="predicted"/>
<reference evidence="1" key="1">
    <citation type="submission" date="2015-04" db="UniProtKB">
        <authorList>
            <consortium name="EnsemblPlants"/>
        </authorList>
    </citation>
    <scope>IDENTIFICATION</scope>
</reference>
<dbReference type="Gramene" id="OPUNC01G15660.1">
    <property type="protein sequence ID" value="OPUNC01G15660.1"/>
    <property type="gene ID" value="OPUNC01G15660"/>
</dbReference>
<dbReference type="Proteomes" id="UP000026962">
    <property type="component" value="Chromosome 1"/>
</dbReference>
<dbReference type="AlphaFoldDB" id="A0A0E0JIM4"/>
<protein>
    <submittedName>
        <fullName evidence="1">Uncharacterized protein</fullName>
    </submittedName>
</protein>
<organism evidence="1">
    <name type="scientific">Oryza punctata</name>
    <name type="common">Red rice</name>
    <dbReference type="NCBI Taxonomy" id="4537"/>
    <lineage>
        <taxon>Eukaryota</taxon>
        <taxon>Viridiplantae</taxon>
        <taxon>Streptophyta</taxon>
        <taxon>Embryophyta</taxon>
        <taxon>Tracheophyta</taxon>
        <taxon>Spermatophyta</taxon>
        <taxon>Magnoliopsida</taxon>
        <taxon>Liliopsida</taxon>
        <taxon>Poales</taxon>
        <taxon>Poaceae</taxon>
        <taxon>BOP clade</taxon>
        <taxon>Oryzoideae</taxon>
        <taxon>Oryzeae</taxon>
        <taxon>Oryzinae</taxon>
        <taxon>Oryza</taxon>
    </lineage>
</organism>
<evidence type="ECO:0000313" key="1">
    <source>
        <dbReference type="EnsemblPlants" id="OPUNC01G15660.1"/>
    </source>
</evidence>
<name>A0A0E0JIM4_ORYPU</name>
<evidence type="ECO:0000313" key="2">
    <source>
        <dbReference type="Proteomes" id="UP000026962"/>
    </source>
</evidence>
<keyword evidence="2" id="KW-1185">Reference proteome</keyword>
<sequence>MSSIDKKIEQKTKYSMLHLFLMKDHYMEQFILPFYKMRMWLTRKIAIQMNGYIETMPIYLDSVQEKHQAFTSHEMDQF</sequence>